<accession>A0A2N3YI04</accession>
<dbReference type="EMBL" id="PJNE01000001">
    <property type="protein sequence ID" value="PKW26470.1"/>
    <property type="molecule type" value="Genomic_DNA"/>
</dbReference>
<evidence type="ECO:0000313" key="2">
    <source>
        <dbReference type="Proteomes" id="UP000233781"/>
    </source>
</evidence>
<dbReference type="Proteomes" id="UP000233781">
    <property type="component" value="Unassembled WGS sequence"/>
</dbReference>
<comment type="caution">
    <text evidence="1">The sequence shown here is derived from an EMBL/GenBank/DDBJ whole genome shotgun (WGS) entry which is preliminary data.</text>
</comment>
<organism evidence="1 2">
    <name type="scientific">Phycicoccus duodecadis</name>
    <dbReference type="NCBI Taxonomy" id="173053"/>
    <lineage>
        <taxon>Bacteria</taxon>
        <taxon>Bacillati</taxon>
        <taxon>Actinomycetota</taxon>
        <taxon>Actinomycetes</taxon>
        <taxon>Micrococcales</taxon>
        <taxon>Intrasporangiaceae</taxon>
        <taxon>Phycicoccus</taxon>
    </lineage>
</organism>
<sequence length="121" mass="13402">MLTRFVGTVFYADLSVGLDLFADGLGMTVVHRDGDLVVLERDGAKIQLCQNAEAAAHSERPELGLETDDVEAVHRDVAARRPDLLHPNLPTVRLRPWGAREFALLDSTTVCVVVRQWPARD</sequence>
<dbReference type="InterPro" id="IPR029068">
    <property type="entry name" value="Glyas_Bleomycin-R_OHBP_Dase"/>
</dbReference>
<evidence type="ECO:0000313" key="1">
    <source>
        <dbReference type="EMBL" id="PKW26470.1"/>
    </source>
</evidence>
<dbReference type="RefSeq" id="WP_101395033.1">
    <property type="nucleotide sequence ID" value="NZ_PJNE01000001.1"/>
</dbReference>
<dbReference type="AlphaFoldDB" id="A0A2N3YI04"/>
<protein>
    <recommendedName>
        <fullName evidence="3">VOC domain-containing protein</fullName>
    </recommendedName>
</protein>
<reference evidence="1 2" key="1">
    <citation type="submission" date="2017-12" db="EMBL/GenBank/DDBJ databases">
        <title>Sequencing the genomes of 1000 Actinobacteria strains.</title>
        <authorList>
            <person name="Klenk H.-P."/>
        </authorList>
    </citation>
    <scope>NUCLEOTIDE SEQUENCE [LARGE SCALE GENOMIC DNA]</scope>
    <source>
        <strain evidence="1 2">DSM 12806</strain>
    </source>
</reference>
<proteinExistence type="predicted"/>
<dbReference type="OrthoDB" id="9791602at2"/>
<name>A0A2N3YI04_9MICO</name>
<dbReference type="SUPFAM" id="SSF54593">
    <property type="entry name" value="Glyoxalase/Bleomycin resistance protein/Dihydroxybiphenyl dioxygenase"/>
    <property type="match status" value="1"/>
</dbReference>
<evidence type="ECO:0008006" key="3">
    <source>
        <dbReference type="Google" id="ProtNLM"/>
    </source>
</evidence>
<dbReference type="Gene3D" id="3.10.180.10">
    <property type="entry name" value="2,3-Dihydroxybiphenyl 1,2-Dioxygenase, domain 1"/>
    <property type="match status" value="1"/>
</dbReference>
<gene>
    <name evidence="1" type="ORF">ATL31_1281</name>
</gene>
<keyword evidence="2" id="KW-1185">Reference proteome</keyword>